<protein>
    <submittedName>
        <fullName evidence="1">DivIVA domain-containing protein</fullName>
    </submittedName>
</protein>
<dbReference type="InterPro" id="IPR019933">
    <property type="entry name" value="DivIVA_domain"/>
</dbReference>
<keyword evidence="2" id="KW-1185">Reference proteome</keyword>
<reference evidence="1 2" key="1">
    <citation type="submission" date="2023-07" db="EMBL/GenBank/DDBJ databases">
        <title>Sequencing the genomes of 1000 actinobacteria strains.</title>
        <authorList>
            <person name="Klenk H.-P."/>
        </authorList>
    </citation>
    <scope>NUCLEOTIDE SEQUENCE [LARGE SCALE GENOMIC DNA]</scope>
    <source>
        <strain evidence="1 2">DSM 15539</strain>
    </source>
</reference>
<evidence type="ECO:0000313" key="2">
    <source>
        <dbReference type="Proteomes" id="UP001266099"/>
    </source>
</evidence>
<dbReference type="Proteomes" id="UP001266099">
    <property type="component" value="Unassembled WGS sequence"/>
</dbReference>
<dbReference type="InterPro" id="IPR019932">
    <property type="entry name" value="CHP03543"/>
</dbReference>
<comment type="caution">
    <text evidence="1">The sequence shown here is derived from an EMBL/GenBank/DDBJ whole genome shotgun (WGS) entry which is preliminary data.</text>
</comment>
<gene>
    <name evidence="1" type="ORF">J2S36_000624</name>
</gene>
<name>A0ABU1T138_9ACTO</name>
<organism evidence="1 2">
    <name type="scientific">Arcanobacterium hippocoleae</name>
    <dbReference type="NCBI Taxonomy" id="149017"/>
    <lineage>
        <taxon>Bacteria</taxon>
        <taxon>Bacillati</taxon>
        <taxon>Actinomycetota</taxon>
        <taxon>Actinomycetes</taxon>
        <taxon>Actinomycetales</taxon>
        <taxon>Actinomycetaceae</taxon>
        <taxon>Arcanobacterium</taxon>
    </lineage>
</organism>
<dbReference type="NCBIfam" id="TIGR03544">
    <property type="entry name" value="DivI1A_domain"/>
    <property type="match status" value="2"/>
</dbReference>
<evidence type="ECO:0000313" key="1">
    <source>
        <dbReference type="EMBL" id="MDR6939081.1"/>
    </source>
</evidence>
<accession>A0ABU1T138</accession>
<sequence>MSAHTFSRAGTFKYGYNRKQVDAFFDRAKHAYKDSAESNVTEDDVRQAAFSWVRNGYKASEVDGALDRLERALLQRRRANVMVDTGESAWLDYAYGQAESLYPRMLRKDGERFANAKDYGYAKSEVDAFISQIARYFEGQTQLTSKEVRDVVFRRARKGNAYDEAVVDVYLDRVISVLIAVE</sequence>
<dbReference type="RefSeq" id="WP_309955417.1">
    <property type="nucleotide sequence ID" value="NZ_CP136414.1"/>
</dbReference>
<dbReference type="Gene3D" id="6.10.250.660">
    <property type="match status" value="1"/>
</dbReference>
<dbReference type="NCBIfam" id="TIGR03543">
    <property type="entry name" value="divI1A_rptt_fam"/>
    <property type="match status" value="1"/>
</dbReference>
<proteinExistence type="predicted"/>
<dbReference type="EMBL" id="JAVDUJ010000001">
    <property type="protein sequence ID" value="MDR6939081.1"/>
    <property type="molecule type" value="Genomic_DNA"/>
</dbReference>